<reference evidence="3" key="1">
    <citation type="journal article" date="2014" name="Int. J. Syst. Evol. Microbiol.">
        <title>Complete genome sequence of Corynebacterium casei LMG S-19264T (=DSM 44701T), isolated from a smear-ripened cheese.</title>
        <authorList>
            <consortium name="US DOE Joint Genome Institute (JGI-PGF)"/>
            <person name="Walter F."/>
            <person name="Albersmeier A."/>
            <person name="Kalinowski J."/>
            <person name="Ruckert C."/>
        </authorList>
    </citation>
    <scope>NUCLEOTIDE SEQUENCE</scope>
    <source>
        <strain evidence="3">CGMCC 1.15794</strain>
    </source>
</reference>
<dbReference type="InterPro" id="IPR029068">
    <property type="entry name" value="Glyas_Bleomycin-R_OHBP_Dase"/>
</dbReference>
<feature type="domain" description="VOC" evidence="2">
    <location>
        <begin position="9"/>
        <end position="140"/>
    </location>
</feature>
<proteinExistence type="predicted"/>
<evidence type="ECO:0000313" key="3">
    <source>
        <dbReference type="EMBL" id="GGH48383.1"/>
    </source>
</evidence>
<dbReference type="GO" id="GO:0004493">
    <property type="term" value="F:methylmalonyl-CoA epimerase activity"/>
    <property type="evidence" value="ECO:0007669"/>
    <property type="project" value="TreeGrafter"/>
</dbReference>
<keyword evidence="1" id="KW-0479">Metal-binding</keyword>
<dbReference type="GO" id="GO:0046491">
    <property type="term" value="P:L-methylmalonyl-CoA metabolic process"/>
    <property type="evidence" value="ECO:0007669"/>
    <property type="project" value="TreeGrafter"/>
</dbReference>
<dbReference type="PROSITE" id="PS51819">
    <property type="entry name" value="VOC"/>
    <property type="match status" value="1"/>
</dbReference>
<name>A0A917IGS3_9MICO</name>
<dbReference type="GO" id="GO:0046872">
    <property type="term" value="F:metal ion binding"/>
    <property type="evidence" value="ECO:0007669"/>
    <property type="project" value="UniProtKB-KW"/>
</dbReference>
<dbReference type="InterPro" id="IPR037523">
    <property type="entry name" value="VOC_core"/>
</dbReference>
<dbReference type="Gene3D" id="3.10.180.10">
    <property type="entry name" value="2,3-Dihydroxybiphenyl 1,2-Dioxygenase, domain 1"/>
    <property type="match status" value="1"/>
</dbReference>
<dbReference type="SUPFAM" id="SSF54593">
    <property type="entry name" value="Glyoxalase/Bleomycin resistance protein/Dihydroxybiphenyl dioxygenase"/>
    <property type="match status" value="1"/>
</dbReference>
<sequence length="141" mass="15762">MSALNPELSFDHVGLNVDDLEKATEWYSTTFGLEVAPTVTLPSGLVRVSVLRHPQQDWRVELLSREGAQQGIQASDPEDAVRTLGFSHFALRVDDVQAYYDYLLTRGCTERMSPRTVARPGTLVSYVADPWGNLIEVLNRV</sequence>
<gene>
    <name evidence="3" type="ORF">GCM10010921_25800</name>
</gene>
<dbReference type="PANTHER" id="PTHR43048">
    <property type="entry name" value="METHYLMALONYL-COA EPIMERASE"/>
    <property type="match status" value="1"/>
</dbReference>
<dbReference type="RefSeq" id="WP_188756718.1">
    <property type="nucleotide sequence ID" value="NZ_BMJY01000014.1"/>
</dbReference>
<dbReference type="AlphaFoldDB" id="A0A917IGS3"/>
<dbReference type="Pfam" id="PF00903">
    <property type="entry name" value="Glyoxalase"/>
    <property type="match status" value="1"/>
</dbReference>
<dbReference type="PANTHER" id="PTHR43048:SF6">
    <property type="entry name" value="BLR8189 PROTEIN"/>
    <property type="match status" value="1"/>
</dbReference>
<reference evidence="3" key="2">
    <citation type="submission" date="2020-09" db="EMBL/GenBank/DDBJ databases">
        <authorList>
            <person name="Sun Q."/>
            <person name="Zhou Y."/>
        </authorList>
    </citation>
    <scope>NUCLEOTIDE SEQUENCE</scope>
    <source>
        <strain evidence="3">CGMCC 1.15794</strain>
    </source>
</reference>
<comment type="caution">
    <text evidence="3">The sequence shown here is derived from an EMBL/GenBank/DDBJ whole genome shotgun (WGS) entry which is preliminary data.</text>
</comment>
<dbReference type="Proteomes" id="UP000657592">
    <property type="component" value="Unassembled WGS sequence"/>
</dbReference>
<accession>A0A917IGS3</accession>
<dbReference type="InterPro" id="IPR051785">
    <property type="entry name" value="MMCE/EMCE_epimerase"/>
</dbReference>
<protein>
    <recommendedName>
        <fullName evidence="2">VOC domain-containing protein</fullName>
    </recommendedName>
</protein>
<organism evidence="3 4">
    <name type="scientific">Microbacterium album</name>
    <dbReference type="NCBI Taxonomy" id="2053191"/>
    <lineage>
        <taxon>Bacteria</taxon>
        <taxon>Bacillati</taxon>
        <taxon>Actinomycetota</taxon>
        <taxon>Actinomycetes</taxon>
        <taxon>Micrococcales</taxon>
        <taxon>Microbacteriaceae</taxon>
        <taxon>Microbacterium</taxon>
    </lineage>
</organism>
<keyword evidence="4" id="KW-1185">Reference proteome</keyword>
<dbReference type="InterPro" id="IPR004360">
    <property type="entry name" value="Glyas_Fos-R_dOase_dom"/>
</dbReference>
<evidence type="ECO:0000259" key="2">
    <source>
        <dbReference type="PROSITE" id="PS51819"/>
    </source>
</evidence>
<dbReference type="EMBL" id="BMJY01000014">
    <property type="protein sequence ID" value="GGH48383.1"/>
    <property type="molecule type" value="Genomic_DNA"/>
</dbReference>
<evidence type="ECO:0000256" key="1">
    <source>
        <dbReference type="ARBA" id="ARBA00022723"/>
    </source>
</evidence>
<evidence type="ECO:0000313" key="4">
    <source>
        <dbReference type="Proteomes" id="UP000657592"/>
    </source>
</evidence>